<keyword evidence="9" id="KW-0963">Cytoplasm</keyword>
<dbReference type="InterPro" id="IPR006073">
    <property type="entry name" value="GTP-bd"/>
</dbReference>
<dbReference type="CDD" id="cd14858">
    <property type="entry name" value="TrmE_N"/>
    <property type="match status" value="1"/>
</dbReference>
<keyword evidence="7 9" id="KW-0630">Potassium</keyword>
<dbReference type="OrthoDB" id="9805918at2"/>
<keyword evidence="5 9" id="KW-0378">Hydrolase</keyword>
<evidence type="ECO:0000256" key="7">
    <source>
        <dbReference type="ARBA" id="ARBA00022958"/>
    </source>
</evidence>
<dbReference type="NCBIfam" id="TIGR00231">
    <property type="entry name" value="small_GTP"/>
    <property type="match status" value="1"/>
</dbReference>
<comment type="caution">
    <text evidence="12">The sequence shown here is derived from an EMBL/GenBank/DDBJ whole genome shotgun (WGS) entry which is preliminary data.</text>
</comment>
<comment type="subcellular location">
    <subcellularLocation>
        <location evidence="9">Cytoplasm</location>
    </subcellularLocation>
</comment>
<dbReference type="InterPro" id="IPR031168">
    <property type="entry name" value="G_TrmE"/>
</dbReference>
<organism evidence="12 13">
    <name type="scientific">Hymenobacter setariae</name>
    <dbReference type="NCBI Taxonomy" id="2594794"/>
    <lineage>
        <taxon>Bacteria</taxon>
        <taxon>Pseudomonadati</taxon>
        <taxon>Bacteroidota</taxon>
        <taxon>Cytophagia</taxon>
        <taxon>Cytophagales</taxon>
        <taxon>Hymenobacteraceae</taxon>
        <taxon>Hymenobacter</taxon>
    </lineage>
</organism>
<protein>
    <recommendedName>
        <fullName evidence="9">tRNA modification GTPase MnmE</fullName>
        <ecNumber evidence="9">3.6.-.-</ecNumber>
    </recommendedName>
</protein>
<dbReference type="InterPro" id="IPR025867">
    <property type="entry name" value="MnmE_helical"/>
</dbReference>
<evidence type="ECO:0000313" key="13">
    <source>
        <dbReference type="Proteomes" id="UP000317624"/>
    </source>
</evidence>
<dbReference type="InterPro" id="IPR027368">
    <property type="entry name" value="MnmE_dom2"/>
</dbReference>
<dbReference type="GO" id="GO:0002098">
    <property type="term" value="P:tRNA wobble uridine modification"/>
    <property type="evidence" value="ECO:0007669"/>
    <property type="project" value="TreeGrafter"/>
</dbReference>
<gene>
    <name evidence="9 12" type="primary">mnmE</name>
    <name evidence="9" type="synonym">trmE</name>
    <name evidence="12" type="ORF">FNT36_02130</name>
</gene>
<dbReference type="GO" id="GO:0042802">
    <property type="term" value="F:identical protein binding"/>
    <property type="evidence" value="ECO:0007669"/>
    <property type="project" value="UniProtKB-ARBA"/>
</dbReference>
<name>A0A558C2K3_9BACT</name>
<dbReference type="EMBL" id="VMRJ01000001">
    <property type="protein sequence ID" value="TVT42912.1"/>
    <property type="molecule type" value="Genomic_DNA"/>
</dbReference>
<dbReference type="FunFam" id="3.30.1360.120:FF:000003">
    <property type="entry name" value="tRNA modification GTPase MnmE"/>
    <property type="match status" value="1"/>
</dbReference>
<dbReference type="Gene3D" id="1.20.120.430">
    <property type="entry name" value="tRNA modification GTPase MnmE domain 2"/>
    <property type="match status" value="1"/>
</dbReference>
<dbReference type="Proteomes" id="UP000317624">
    <property type="component" value="Unassembled WGS sequence"/>
</dbReference>
<dbReference type="InterPro" id="IPR027417">
    <property type="entry name" value="P-loop_NTPase"/>
</dbReference>
<reference evidence="12 13" key="1">
    <citation type="submission" date="2019-07" db="EMBL/GenBank/DDBJ databases">
        <title>Hymenobacter sp. straun FUR1 Genome sequencing and assembly.</title>
        <authorList>
            <person name="Chhetri G."/>
        </authorList>
    </citation>
    <scope>NUCLEOTIDE SEQUENCE [LARGE SCALE GENOMIC DNA]</scope>
    <source>
        <strain evidence="12 13">Fur1</strain>
    </source>
</reference>
<dbReference type="InterPro" id="IPR018948">
    <property type="entry name" value="GTP-bd_TrmE_N"/>
</dbReference>
<dbReference type="GO" id="GO:0005829">
    <property type="term" value="C:cytosol"/>
    <property type="evidence" value="ECO:0007669"/>
    <property type="project" value="TreeGrafter"/>
</dbReference>
<feature type="binding site" evidence="9">
    <location>
        <position position="256"/>
    </location>
    <ligand>
        <name>K(+)</name>
        <dbReference type="ChEBI" id="CHEBI:29103"/>
    </ligand>
</feature>
<keyword evidence="4 9" id="KW-0547">Nucleotide-binding</keyword>
<keyword evidence="6 9" id="KW-0460">Magnesium</keyword>
<feature type="domain" description="TrmE-type G" evidence="11">
    <location>
        <begin position="222"/>
        <end position="387"/>
    </location>
</feature>
<comment type="subunit">
    <text evidence="9">Homodimer. Heterotetramer of two MnmE and two MnmG subunits.</text>
</comment>
<dbReference type="RefSeq" id="WP_144843663.1">
    <property type="nucleotide sequence ID" value="NZ_VMRJ01000001.1"/>
</dbReference>
<dbReference type="EC" id="3.6.-.-" evidence="9"/>
<dbReference type="InterPro" id="IPR004520">
    <property type="entry name" value="GTPase_MnmE"/>
</dbReference>
<proteinExistence type="inferred from homology"/>
<dbReference type="PANTHER" id="PTHR42714">
    <property type="entry name" value="TRNA MODIFICATION GTPASE GTPBP3"/>
    <property type="match status" value="1"/>
</dbReference>
<feature type="binding site" evidence="9">
    <location>
        <position position="236"/>
    </location>
    <ligand>
        <name>Mg(2+)</name>
        <dbReference type="ChEBI" id="CHEBI:18420"/>
    </ligand>
</feature>
<sequence>MVQTLSDTIVALSTPPGAGALAVVRLSGPDAVAITQTLFSKKNLAIQPGHTLHYGTLRDPASGQILDEVVAALYRAPRSYTREDVVELSGHGSDFIVRQILAALLRQGARLAEAGEFTKRAFLNGALDLAQAEAVADLIAADSALSHQVALNQLRGGFSNELRELRAQLIKFAALLELELDFGEEDVEFADRSGLTRLLSEVQGVVSGLLRSFELGNVIKNGITTVIAGRPNAGKSTLLNALLREERAIVSAIPGTTRDFIEDEVSIDGLRFRFVDTAGLRDNPADEVEAIGVQRTRQRIGQAALLLYLFDLTEMTPAEVQADLGELTAAHPKLPVLVVGNKQDAATPAQLAAFAQHSTQGLTIHTIAAAPRQGITELQEALLAQVRGAGLATTGAATIVTNVRHARALEAAVQHLGAVQQGLATGRGTELLAADLRHGLGALGEITGDISSDDLLTSIFTQFCIGK</sequence>
<dbReference type="InterPro" id="IPR027266">
    <property type="entry name" value="TrmE/GcvT-like"/>
</dbReference>
<evidence type="ECO:0000256" key="1">
    <source>
        <dbReference type="ARBA" id="ARBA00011043"/>
    </source>
</evidence>
<dbReference type="GO" id="GO:0046872">
    <property type="term" value="F:metal ion binding"/>
    <property type="evidence" value="ECO:0007669"/>
    <property type="project" value="UniProtKB-KW"/>
</dbReference>
<keyword evidence="13" id="KW-1185">Reference proteome</keyword>
<comment type="function">
    <text evidence="9">Exhibits a very high intrinsic GTPase hydrolysis rate. Involved in the addition of a carboxymethylaminomethyl (cmnm) group at the wobble position (U34) of certain tRNAs, forming tRNA-cmnm(5)s(2)U34.</text>
</comment>
<dbReference type="SUPFAM" id="SSF52540">
    <property type="entry name" value="P-loop containing nucleoside triphosphate hydrolases"/>
    <property type="match status" value="1"/>
</dbReference>
<dbReference type="NCBIfam" id="TIGR00450">
    <property type="entry name" value="mnmE_trmE_thdF"/>
    <property type="match status" value="1"/>
</dbReference>
<dbReference type="SUPFAM" id="SSF116878">
    <property type="entry name" value="TrmE connector domain"/>
    <property type="match status" value="1"/>
</dbReference>
<feature type="binding site" evidence="9">
    <location>
        <begin position="251"/>
        <end position="257"/>
    </location>
    <ligand>
        <name>GTP</name>
        <dbReference type="ChEBI" id="CHEBI:37565"/>
    </ligand>
</feature>
<comment type="similarity">
    <text evidence="1 9 10">Belongs to the TRAFAC class TrmE-Era-EngA-EngB-Septin-like GTPase superfamily. TrmE GTPase family.</text>
</comment>
<feature type="binding site" evidence="9">
    <location>
        <begin position="232"/>
        <end position="237"/>
    </location>
    <ligand>
        <name>GTP</name>
        <dbReference type="ChEBI" id="CHEBI:37565"/>
    </ligand>
</feature>
<dbReference type="HAMAP" id="MF_00379">
    <property type="entry name" value="GTPase_MnmE"/>
    <property type="match status" value="1"/>
</dbReference>
<dbReference type="AlphaFoldDB" id="A0A558C2K3"/>
<evidence type="ECO:0000256" key="3">
    <source>
        <dbReference type="ARBA" id="ARBA00022723"/>
    </source>
</evidence>
<evidence type="ECO:0000256" key="4">
    <source>
        <dbReference type="ARBA" id="ARBA00022741"/>
    </source>
</evidence>
<evidence type="ECO:0000256" key="8">
    <source>
        <dbReference type="ARBA" id="ARBA00023134"/>
    </source>
</evidence>
<accession>A0A558C2K3</accession>
<evidence type="ECO:0000313" key="12">
    <source>
        <dbReference type="EMBL" id="TVT42912.1"/>
    </source>
</evidence>
<dbReference type="GO" id="GO:0005525">
    <property type="term" value="F:GTP binding"/>
    <property type="evidence" value="ECO:0007669"/>
    <property type="project" value="UniProtKB-UniRule"/>
</dbReference>
<dbReference type="PANTHER" id="PTHR42714:SF2">
    <property type="entry name" value="TRNA MODIFICATION GTPASE GTPBP3, MITOCHONDRIAL"/>
    <property type="match status" value="1"/>
</dbReference>
<dbReference type="PROSITE" id="PS51709">
    <property type="entry name" value="G_TRME"/>
    <property type="match status" value="1"/>
</dbReference>
<evidence type="ECO:0000259" key="11">
    <source>
        <dbReference type="PROSITE" id="PS51709"/>
    </source>
</evidence>
<dbReference type="NCBIfam" id="NF003661">
    <property type="entry name" value="PRK05291.1-3"/>
    <property type="match status" value="1"/>
</dbReference>
<comment type="caution">
    <text evidence="9">Lacks conserved residue(s) required for the propagation of feature annotation.</text>
</comment>
<dbReference type="CDD" id="cd04164">
    <property type="entry name" value="trmE"/>
    <property type="match status" value="1"/>
</dbReference>
<feature type="binding site" evidence="9">
    <location>
        <position position="251"/>
    </location>
    <ligand>
        <name>K(+)</name>
        <dbReference type="ChEBI" id="CHEBI:29103"/>
    </ligand>
</feature>
<evidence type="ECO:0000256" key="2">
    <source>
        <dbReference type="ARBA" id="ARBA00022694"/>
    </source>
</evidence>
<feature type="binding site" evidence="9">
    <location>
        <position position="257"/>
    </location>
    <ligand>
        <name>Mg(2+)</name>
        <dbReference type="ChEBI" id="CHEBI:18420"/>
    </ligand>
</feature>
<dbReference type="Pfam" id="PF01926">
    <property type="entry name" value="MMR_HSR1"/>
    <property type="match status" value="1"/>
</dbReference>
<comment type="cofactor">
    <cofactor evidence="9">
        <name>K(+)</name>
        <dbReference type="ChEBI" id="CHEBI:29103"/>
    </cofactor>
    <text evidence="9">Binds 1 potassium ion per subunit.</text>
</comment>
<evidence type="ECO:0000256" key="6">
    <source>
        <dbReference type="ARBA" id="ARBA00022842"/>
    </source>
</evidence>
<dbReference type="Pfam" id="PF10396">
    <property type="entry name" value="TrmE_N"/>
    <property type="match status" value="1"/>
</dbReference>
<keyword evidence="3 9" id="KW-0479">Metal-binding</keyword>
<evidence type="ECO:0000256" key="10">
    <source>
        <dbReference type="RuleBase" id="RU003313"/>
    </source>
</evidence>
<feature type="binding site" evidence="9">
    <location>
        <begin position="276"/>
        <end position="279"/>
    </location>
    <ligand>
        <name>GTP</name>
        <dbReference type="ChEBI" id="CHEBI:37565"/>
    </ligand>
</feature>
<dbReference type="Gene3D" id="3.30.1360.120">
    <property type="entry name" value="Probable tRNA modification gtpase trme, domain 1"/>
    <property type="match status" value="1"/>
</dbReference>
<dbReference type="Gene3D" id="3.40.50.300">
    <property type="entry name" value="P-loop containing nucleotide triphosphate hydrolases"/>
    <property type="match status" value="1"/>
</dbReference>
<keyword evidence="8 9" id="KW-0342">GTP-binding</keyword>
<dbReference type="InterPro" id="IPR005225">
    <property type="entry name" value="Small_GTP-bd"/>
</dbReference>
<dbReference type="Pfam" id="PF12631">
    <property type="entry name" value="MnmE_helical"/>
    <property type="match status" value="1"/>
</dbReference>
<dbReference type="GO" id="GO:0003924">
    <property type="term" value="F:GTPase activity"/>
    <property type="evidence" value="ECO:0007669"/>
    <property type="project" value="UniProtKB-UniRule"/>
</dbReference>
<keyword evidence="2 9" id="KW-0819">tRNA processing</keyword>
<feature type="binding site" evidence="9">
    <location>
        <position position="253"/>
    </location>
    <ligand>
        <name>K(+)</name>
        <dbReference type="ChEBI" id="CHEBI:29103"/>
    </ligand>
</feature>
<evidence type="ECO:0000256" key="9">
    <source>
        <dbReference type="HAMAP-Rule" id="MF_00379"/>
    </source>
</evidence>
<evidence type="ECO:0000256" key="5">
    <source>
        <dbReference type="ARBA" id="ARBA00022801"/>
    </source>
</evidence>
<feature type="binding site" evidence="9">
    <location>
        <position position="232"/>
    </location>
    <ligand>
        <name>K(+)</name>
        <dbReference type="ChEBI" id="CHEBI:29103"/>
    </ligand>
</feature>
<dbReference type="GO" id="GO:0030488">
    <property type="term" value="P:tRNA methylation"/>
    <property type="evidence" value="ECO:0007669"/>
    <property type="project" value="TreeGrafter"/>
</dbReference>